<dbReference type="AlphaFoldDB" id="A0A1R4FGL4"/>
<sequence length="204" mass="21639">MKATDRAKRDAQALDLRRAGLALPRIAEQLGFSTTAAAQASINRAMQAQGTEFDPADVRAMELDRLDRLQQAVWVKAIKGDLKAVETAQKLTEARVRLAGIAARGESIMTESFDQTIEALATEPEDASIVASGRRIAERIDTAAASGDATAETKALYLMPHLMNILRELGATPAARAALKAKASSGDQTKRAKLQALRGGASAA</sequence>
<dbReference type="GeneID" id="303172458"/>
<accession>A0A1R4FGL4</accession>
<protein>
    <recommendedName>
        <fullName evidence="2">Terminase small subunit actinomycetes phage-type domain-containing protein</fullName>
    </recommendedName>
</protein>
<keyword evidence="4" id="KW-1185">Reference proteome</keyword>
<organism evidence="3 4">
    <name type="scientific">Agrococcus casei LMG 22410</name>
    <dbReference type="NCBI Taxonomy" id="1255656"/>
    <lineage>
        <taxon>Bacteria</taxon>
        <taxon>Bacillati</taxon>
        <taxon>Actinomycetota</taxon>
        <taxon>Actinomycetes</taxon>
        <taxon>Micrococcales</taxon>
        <taxon>Microbacteriaceae</taxon>
        <taxon>Agrococcus</taxon>
    </lineage>
</organism>
<evidence type="ECO:0000256" key="1">
    <source>
        <dbReference type="SAM" id="MobiDB-lite"/>
    </source>
</evidence>
<evidence type="ECO:0000313" key="3">
    <source>
        <dbReference type="EMBL" id="SJM55084.1"/>
    </source>
</evidence>
<dbReference type="OrthoDB" id="5070684at2"/>
<reference evidence="3 4" key="1">
    <citation type="submission" date="2017-02" db="EMBL/GenBank/DDBJ databases">
        <authorList>
            <person name="Peterson S.W."/>
        </authorList>
    </citation>
    <scope>NUCLEOTIDE SEQUENCE [LARGE SCALE GENOMIC DNA]</scope>
    <source>
        <strain evidence="3 4">LMG 22410</strain>
    </source>
</reference>
<dbReference type="InterPro" id="IPR057630">
    <property type="entry name" value="Terminase_6"/>
</dbReference>
<feature type="region of interest" description="Disordered" evidence="1">
    <location>
        <begin position="181"/>
        <end position="204"/>
    </location>
</feature>
<evidence type="ECO:0000259" key="2">
    <source>
        <dbReference type="Pfam" id="PF23931"/>
    </source>
</evidence>
<dbReference type="RefSeq" id="WP_086991350.1">
    <property type="nucleotide sequence ID" value="NZ_FUHU01000021.1"/>
</dbReference>
<dbReference type="Proteomes" id="UP000195787">
    <property type="component" value="Unassembled WGS sequence"/>
</dbReference>
<feature type="domain" description="Terminase small subunit actinomycetes phage-type" evidence="2">
    <location>
        <begin position="122"/>
        <end position="199"/>
    </location>
</feature>
<dbReference type="EMBL" id="FUHU01000021">
    <property type="protein sequence ID" value="SJM55084.1"/>
    <property type="molecule type" value="Genomic_DNA"/>
</dbReference>
<proteinExistence type="predicted"/>
<evidence type="ECO:0000313" key="4">
    <source>
        <dbReference type="Proteomes" id="UP000195787"/>
    </source>
</evidence>
<gene>
    <name evidence="3" type="ORF">CZ674_04470</name>
</gene>
<name>A0A1R4FGL4_9MICO</name>
<dbReference type="Pfam" id="PF23931">
    <property type="entry name" value="Terminase_6"/>
    <property type="match status" value="1"/>
</dbReference>